<dbReference type="HOGENOM" id="CLU_062456_4_1_9"/>
<comment type="subcellular location">
    <subcellularLocation>
        <location evidence="8">Cytoplasm</location>
    </subcellularLocation>
</comment>
<dbReference type="EMBL" id="CP002105">
    <property type="protein sequence ID" value="ADL11641.1"/>
    <property type="molecule type" value="Genomic_DNA"/>
</dbReference>
<feature type="site" description="Discriminates between blocked and unblocked aminoacyl-tRNA" evidence="8">
    <location>
        <position position="9"/>
    </location>
</feature>
<reference evidence="11 12" key="1">
    <citation type="journal article" date="2010" name="Stand. Genomic Sci.">
        <title>Complete genome sequence of Acetohalobium arabaticum type strain (Z-7288).</title>
        <authorList>
            <person name="Sikorski J."/>
            <person name="Lapidus A."/>
            <person name="Chertkov O."/>
            <person name="Lucas S."/>
            <person name="Copeland A."/>
            <person name="Glavina Del Rio T."/>
            <person name="Nolan M."/>
            <person name="Tice H."/>
            <person name="Cheng J.F."/>
            <person name="Han C."/>
            <person name="Brambilla E."/>
            <person name="Pitluck S."/>
            <person name="Liolios K."/>
            <person name="Ivanova N."/>
            <person name="Mavromatis K."/>
            <person name="Mikhailova N."/>
            <person name="Pati A."/>
            <person name="Bruce D."/>
            <person name="Detter C."/>
            <person name="Tapia R."/>
            <person name="Goodwin L."/>
            <person name="Chen A."/>
            <person name="Palaniappan K."/>
            <person name="Land M."/>
            <person name="Hauser L."/>
            <person name="Chang Y.J."/>
            <person name="Jeffries C.D."/>
            <person name="Rohde M."/>
            <person name="Goker M."/>
            <person name="Spring S."/>
            <person name="Woyke T."/>
            <person name="Bristow J."/>
            <person name="Eisen J.A."/>
            <person name="Markowitz V."/>
            <person name="Hugenholtz P."/>
            <person name="Kyrpides N.C."/>
            <person name="Klenk H.P."/>
        </authorList>
    </citation>
    <scope>NUCLEOTIDE SEQUENCE [LARGE SCALE GENOMIC DNA]</scope>
    <source>
        <strain evidence="12">ATCC 49924 / DSM 5501 / Z-7288</strain>
    </source>
</reference>
<feature type="site" description="Stabilizes the basic form of H active site to accept a proton" evidence="8">
    <location>
        <position position="91"/>
    </location>
</feature>
<evidence type="ECO:0000256" key="1">
    <source>
        <dbReference type="ARBA" id="ARBA00013260"/>
    </source>
</evidence>
<evidence type="ECO:0000256" key="2">
    <source>
        <dbReference type="ARBA" id="ARBA00022555"/>
    </source>
</evidence>
<dbReference type="InterPro" id="IPR018171">
    <property type="entry name" value="Pept_tRNA_hydro_CS"/>
</dbReference>
<dbReference type="Pfam" id="PF01195">
    <property type="entry name" value="Pept_tRNA_hydro"/>
    <property type="match status" value="1"/>
</dbReference>
<dbReference type="Proteomes" id="UP000001661">
    <property type="component" value="Chromosome"/>
</dbReference>
<accession>D9QSV3</accession>
<dbReference type="PANTHER" id="PTHR17224:SF1">
    <property type="entry name" value="PEPTIDYL-TRNA HYDROLASE"/>
    <property type="match status" value="1"/>
</dbReference>
<feature type="active site" description="Proton acceptor" evidence="8">
    <location>
        <position position="19"/>
    </location>
</feature>
<keyword evidence="12" id="KW-1185">Reference proteome</keyword>
<evidence type="ECO:0000256" key="8">
    <source>
        <dbReference type="HAMAP-Rule" id="MF_00083"/>
    </source>
</evidence>
<proteinExistence type="inferred from homology"/>
<dbReference type="GO" id="GO:0004045">
    <property type="term" value="F:peptidyl-tRNA hydrolase activity"/>
    <property type="evidence" value="ECO:0007669"/>
    <property type="project" value="UniProtKB-UniRule"/>
</dbReference>
<dbReference type="InterPro" id="IPR001328">
    <property type="entry name" value="Pept_tRNA_hydro"/>
</dbReference>
<dbReference type="GO" id="GO:0006515">
    <property type="term" value="P:protein quality control for misfolded or incompletely synthesized proteins"/>
    <property type="evidence" value="ECO:0007669"/>
    <property type="project" value="UniProtKB-UniRule"/>
</dbReference>
<dbReference type="AlphaFoldDB" id="D9QSV3"/>
<dbReference type="Gene3D" id="3.40.50.1470">
    <property type="entry name" value="Peptidyl-tRNA hydrolase"/>
    <property type="match status" value="1"/>
</dbReference>
<dbReference type="CDD" id="cd00462">
    <property type="entry name" value="PTH"/>
    <property type="match status" value="1"/>
</dbReference>
<dbReference type="PROSITE" id="PS01196">
    <property type="entry name" value="PEPT_TRNA_HYDROL_2"/>
    <property type="match status" value="1"/>
</dbReference>
<dbReference type="FunFam" id="3.40.50.1470:FF:000001">
    <property type="entry name" value="Peptidyl-tRNA hydrolase"/>
    <property type="match status" value="1"/>
</dbReference>
<dbReference type="GO" id="GO:0005737">
    <property type="term" value="C:cytoplasm"/>
    <property type="evidence" value="ECO:0007669"/>
    <property type="project" value="UniProtKB-SubCell"/>
</dbReference>
<dbReference type="KEGG" id="aar:Acear_0090"/>
<evidence type="ECO:0000313" key="11">
    <source>
        <dbReference type="EMBL" id="ADL11641.1"/>
    </source>
</evidence>
<comment type="function">
    <text evidence="8">Hydrolyzes ribosome-free peptidyl-tRNAs (with 1 or more amino acids incorporated), which drop off the ribosome during protein synthesis, or as a result of ribosome stalling.</text>
</comment>
<dbReference type="PANTHER" id="PTHR17224">
    <property type="entry name" value="PEPTIDYL-TRNA HYDROLASE"/>
    <property type="match status" value="1"/>
</dbReference>
<evidence type="ECO:0000256" key="9">
    <source>
        <dbReference type="RuleBase" id="RU000673"/>
    </source>
</evidence>
<dbReference type="EC" id="3.1.1.29" evidence="1 8"/>
<feature type="binding site" evidence="8">
    <location>
        <position position="112"/>
    </location>
    <ligand>
        <name>tRNA</name>
        <dbReference type="ChEBI" id="CHEBI:17843"/>
    </ligand>
</feature>
<evidence type="ECO:0000256" key="7">
    <source>
        <dbReference type="ARBA" id="ARBA00050038"/>
    </source>
</evidence>
<dbReference type="PROSITE" id="PS01195">
    <property type="entry name" value="PEPT_TRNA_HYDROL_1"/>
    <property type="match status" value="1"/>
</dbReference>
<comment type="function">
    <text evidence="8">Catalyzes the release of premature peptidyl moieties from peptidyl-tRNA molecules trapped in stalled 50S ribosomal subunits, and thus maintains levels of free tRNAs and 50S ribosomes.</text>
</comment>
<name>D9QSV3_ACEAZ</name>
<sequence length="185" mass="20546">MKLVVGLGNPGFKYAATRHNIGFRVIDNFADKKQIKIEKEEQEALTGSLYFKGEKVILAKPQTYMNNSGRAVGKLVNWYDIAPENVIIIYDDLDLNTGHLRIKSSGGHGGHNGVKSVFNHLGSTDISRIKIGIGRPPEYMTVPDYVLGKFDKEERDKAARAVREAVEAIGVILDQGIEQAMNKYN</sequence>
<organism evidence="11 12">
    <name type="scientific">Acetohalobium arabaticum (strain ATCC 49924 / DSM 5501 / Z-7288)</name>
    <dbReference type="NCBI Taxonomy" id="574087"/>
    <lineage>
        <taxon>Bacteria</taxon>
        <taxon>Bacillati</taxon>
        <taxon>Bacillota</taxon>
        <taxon>Clostridia</taxon>
        <taxon>Halanaerobiales</taxon>
        <taxon>Halobacteroidaceae</taxon>
        <taxon>Acetohalobium</taxon>
    </lineage>
</organism>
<comment type="catalytic activity">
    <reaction evidence="6 8 9">
        <text>an N-acyl-L-alpha-aminoacyl-tRNA + H2O = an N-acyl-L-amino acid + a tRNA + H(+)</text>
        <dbReference type="Rhea" id="RHEA:54448"/>
        <dbReference type="Rhea" id="RHEA-COMP:10123"/>
        <dbReference type="Rhea" id="RHEA-COMP:13883"/>
        <dbReference type="ChEBI" id="CHEBI:15377"/>
        <dbReference type="ChEBI" id="CHEBI:15378"/>
        <dbReference type="ChEBI" id="CHEBI:59874"/>
        <dbReference type="ChEBI" id="CHEBI:78442"/>
        <dbReference type="ChEBI" id="CHEBI:138191"/>
        <dbReference type="EC" id="3.1.1.29"/>
    </reaction>
</comment>
<evidence type="ECO:0000256" key="3">
    <source>
        <dbReference type="ARBA" id="ARBA00022801"/>
    </source>
</evidence>
<protein>
    <recommendedName>
        <fullName evidence="7 8">Peptidyl-tRNA hydrolase</fullName>
        <shortName evidence="8">Pth</shortName>
        <ecNumber evidence="1 8">3.1.1.29</ecNumber>
    </recommendedName>
</protein>
<dbReference type="HAMAP" id="MF_00083">
    <property type="entry name" value="Pept_tRNA_hydro_bact"/>
    <property type="match status" value="1"/>
</dbReference>
<keyword evidence="3 8" id="KW-0378">Hydrolase</keyword>
<feature type="binding site" evidence="8">
    <location>
        <position position="14"/>
    </location>
    <ligand>
        <name>tRNA</name>
        <dbReference type="ChEBI" id="CHEBI:17843"/>
    </ligand>
</feature>
<dbReference type="OrthoDB" id="9800507at2"/>
<evidence type="ECO:0000256" key="10">
    <source>
        <dbReference type="RuleBase" id="RU004320"/>
    </source>
</evidence>
<dbReference type="SUPFAM" id="SSF53178">
    <property type="entry name" value="Peptidyl-tRNA hydrolase-like"/>
    <property type="match status" value="1"/>
</dbReference>
<feature type="binding site" evidence="8">
    <location>
        <position position="64"/>
    </location>
    <ligand>
        <name>tRNA</name>
        <dbReference type="ChEBI" id="CHEBI:17843"/>
    </ligand>
</feature>
<evidence type="ECO:0000313" key="12">
    <source>
        <dbReference type="Proteomes" id="UP000001661"/>
    </source>
</evidence>
<keyword evidence="8" id="KW-0963">Cytoplasm</keyword>
<dbReference type="eggNOG" id="COG0193">
    <property type="taxonomic scope" value="Bacteria"/>
</dbReference>
<feature type="binding site" evidence="8">
    <location>
        <position position="66"/>
    </location>
    <ligand>
        <name>tRNA</name>
        <dbReference type="ChEBI" id="CHEBI:17843"/>
    </ligand>
</feature>
<evidence type="ECO:0000256" key="4">
    <source>
        <dbReference type="ARBA" id="ARBA00022884"/>
    </source>
</evidence>
<dbReference type="NCBIfam" id="TIGR00447">
    <property type="entry name" value="pth"/>
    <property type="match status" value="1"/>
</dbReference>
<evidence type="ECO:0000256" key="6">
    <source>
        <dbReference type="ARBA" id="ARBA00048707"/>
    </source>
</evidence>
<comment type="subunit">
    <text evidence="8">Monomer.</text>
</comment>
<comment type="similarity">
    <text evidence="5 8 10">Belongs to the PTH family.</text>
</comment>
<dbReference type="GO" id="GO:0072344">
    <property type="term" value="P:rescue of stalled ribosome"/>
    <property type="evidence" value="ECO:0007669"/>
    <property type="project" value="UniProtKB-UniRule"/>
</dbReference>
<gene>
    <name evidence="8" type="primary">pth</name>
    <name evidence="11" type="ordered locus">Acear_0090</name>
</gene>
<keyword evidence="2 8" id="KW-0820">tRNA-binding</keyword>
<keyword evidence="4 8" id="KW-0694">RNA-binding</keyword>
<evidence type="ECO:0000256" key="5">
    <source>
        <dbReference type="ARBA" id="ARBA00038063"/>
    </source>
</evidence>
<dbReference type="InterPro" id="IPR036416">
    <property type="entry name" value="Pept_tRNA_hydro_sf"/>
</dbReference>
<dbReference type="GO" id="GO:0000049">
    <property type="term" value="F:tRNA binding"/>
    <property type="evidence" value="ECO:0007669"/>
    <property type="project" value="UniProtKB-UniRule"/>
</dbReference>
<dbReference type="STRING" id="574087.Acear_0090"/>